<evidence type="ECO:0000256" key="1">
    <source>
        <dbReference type="SAM" id="MobiDB-lite"/>
    </source>
</evidence>
<dbReference type="AlphaFoldDB" id="A0A0B6YWX5"/>
<dbReference type="EMBL" id="HACG01013787">
    <property type="protein sequence ID" value="CEK60652.1"/>
    <property type="molecule type" value="Transcribed_RNA"/>
</dbReference>
<protein>
    <submittedName>
        <fullName evidence="2">Uncharacterized protein</fullName>
    </submittedName>
</protein>
<feature type="region of interest" description="Disordered" evidence="1">
    <location>
        <begin position="12"/>
        <end position="39"/>
    </location>
</feature>
<proteinExistence type="predicted"/>
<name>A0A0B6YWX5_9EUPU</name>
<organism evidence="2">
    <name type="scientific">Arion vulgaris</name>
    <dbReference type="NCBI Taxonomy" id="1028688"/>
    <lineage>
        <taxon>Eukaryota</taxon>
        <taxon>Metazoa</taxon>
        <taxon>Spiralia</taxon>
        <taxon>Lophotrochozoa</taxon>
        <taxon>Mollusca</taxon>
        <taxon>Gastropoda</taxon>
        <taxon>Heterobranchia</taxon>
        <taxon>Euthyneura</taxon>
        <taxon>Panpulmonata</taxon>
        <taxon>Eupulmonata</taxon>
        <taxon>Stylommatophora</taxon>
        <taxon>Helicina</taxon>
        <taxon>Arionoidea</taxon>
        <taxon>Arionidae</taxon>
        <taxon>Arion</taxon>
    </lineage>
</organism>
<sequence>IDTLGNSSRYNSFGDFQRADQTRRQSEDNAFEAESNTRRTSAVLGSEGFQQVLDGVGVELSETVEQKEELCQHVLIILLTIMWKGVEGSSVESWKK</sequence>
<feature type="non-terminal residue" evidence="2">
    <location>
        <position position="1"/>
    </location>
</feature>
<gene>
    <name evidence="2" type="primary">ORF40014</name>
</gene>
<reference evidence="2" key="1">
    <citation type="submission" date="2014-12" db="EMBL/GenBank/DDBJ databases">
        <title>Insight into the proteome of Arion vulgaris.</title>
        <authorList>
            <person name="Aradska J."/>
            <person name="Bulat T."/>
            <person name="Smidak R."/>
            <person name="Sarate P."/>
            <person name="Gangsoo J."/>
            <person name="Sialana F."/>
            <person name="Bilban M."/>
            <person name="Lubec G."/>
        </authorList>
    </citation>
    <scope>NUCLEOTIDE SEQUENCE</scope>
    <source>
        <tissue evidence="2">Skin</tissue>
    </source>
</reference>
<evidence type="ECO:0000313" key="2">
    <source>
        <dbReference type="EMBL" id="CEK60652.1"/>
    </source>
</evidence>
<feature type="non-terminal residue" evidence="2">
    <location>
        <position position="96"/>
    </location>
</feature>
<accession>A0A0B6YWX5</accession>
<feature type="compositionally biased region" description="Basic and acidic residues" evidence="1">
    <location>
        <begin position="17"/>
        <end position="27"/>
    </location>
</feature>